<name>A0A392UVC1_9FABA</name>
<feature type="region of interest" description="Disordered" evidence="1">
    <location>
        <begin position="24"/>
        <end position="51"/>
    </location>
</feature>
<accession>A0A392UVC1</accession>
<proteinExistence type="predicted"/>
<evidence type="ECO:0000313" key="2">
    <source>
        <dbReference type="EMBL" id="MCI75745.1"/>
    </source>
</evidence>
<comment type="caution">
    <text evidence="2">The sequence shown here is derived from an EMBL/GenBank/DDBJ whole genome shotgun (WGS) entry which is preliminary data.</text>
</comment>
<feature type="compositionally biased region" description="Basic and acidic residues" evidence="1">
    <location>
        <begin position="27"/>
        <end position="51"/>
    </location>
</feature>
<evidence type="ECO:0000256" key="1">
    <source>
        <dbReference type="SAM" id="MobiDB-lite"/>
    </source>
</evidence>
<sequence>HHLVLTITPQPRPHHHHPVLNTTELHLSGEKSNERENSEKVRPRERSGREI</sequence>
<reference evidence="2 3" key="1">
    <citation type="journal article" date="2018" name="Front. Plant Sci.">
        <title>Red Clover (Trifolium pratense) and Zigzag Clover (T. medium) - A Picture of Genomic Similarities and Differences.</title>
        <authorList>
            <person name="Dluhosova J."/>
            <person name="Istvanek J."/>
            <person name="Nedelnik J."/>
            <person name="Repkova J."/>
        </authorList>
    </citation>
    <scope>NUCLEOTIDE SEQUENCE [LARGE SCALE GENOMIC DNA]</scope>
    <source>
        <strain evidence="3">cv. 10/8</strain>
        <tissue evidence="2">Leaf</tissue>
    </source>
</reference>
<evidence type="ECO:0000313" key="3">
    <source>
        <dbReference type="Proteomes" id="UP000265520"/>
    </source>
</evidence>
<dbReference type="Proteomes" id="UP000265520">
    <property type="component" value="Unassembled WGS sequence"/>
</dbReference>
<dbReference type="AlphaFoldDB" id="A0A392UVC1"/>
<protein>
    <submittedName>
        <fullName evidence="2">Uncharacterized protein</fullName>
    </submittedName>
</protein>
<keyword evidence="3" id="KW-1185">Reference proteome</keyword>
<organism evidence="2 3">
    <name type="scientific">Trifolium medium</name>
    <dbReference type="NCBI Taxonomy" id="97028"/>
    <lineage>
        <taxon>Eukaryota</taxon>
        <taxon>Viridiplantae</taxon>
        <taxon>Streptophyta</taxon>
        <taxon>Embryophyta</taxon>
        <taxon>Tracheophyta</taxon>
        <taxon>Spermatophyta</taxon>
        <taxon>Magnoliopsida</taxon>
        <taxon>eudicotyledons</taxon>
        <taxon>Gunneridae</taxon>
        <taxon>Pentapetalae</taxon>
        <taxon>rosids</taxon>
        <taxon>fabids</taxon>
        <taxon>Fabales</taxon>
        <taxon>Fabaceae</taxon>
        <taxon>Papilionoideae</taxon>
        <taxon>50 kb inversion clade</taxon>
        <taxon>NPAAA clade</taxon>
        <taxon>Hologalegina</taxon>
        <taxon>IRL clade</taxon>
        <taxon>Trifolieae</taxon>
        <taxon>Trifolium</taxon>
    </lineage>
</organism>
<dbReference type="EMBL" id="LXQA010890093">
    <property type="protein sequence ID" value="MCI75745.1"/>
    <property type="molecule type" value="Genomic_DNA"/>
</dbReference>
<feature type="non-terminal residue" evidence="2">
    <location>
        <position position="1"/>
    </location>
</feature>